<protein>
    <submittedName>
        <fullName evidence="2">Uncharacterized protein</fullName>
    </submittedName>
</protein>
<evidence type="ECO:0000313" key="3">
    <source>
        <dbReference type="Proteomes" id="UP000236630"/>
    </source>
</evidence>
<keyword evidence="3" id="KW-1185">Reference proteome</keyword>
<name>A0A2H5MWS6_CITUN</name>
<proteinExistence type="predicted"/>
<feature type="region of interest" description="Disordered" evidence="1">
    <location>
        <begin position="1"/>
        <end position="50"/>
    </location>
</feature>
<dbReference type="Gene3D" id="1.10.20.10">
    <property type="entry name" value="Histone, subunit A"/>
    <property type="match status" value="1"/>
</dbReference>
<sequence length="101" mass="11120">MARIEADGKEDYTGHQGQLGKFAPTTGGVKKTTPFQAGNSGFERDQEQRPSRLFKKLPRAYLVGLFETPISVPFTLKRVTIMPKDIQALQGESEAKRGPGI</sequence>
<dbReference type="GO" id="GO:0046982">
    <property type="term" value="F:protein heterodimerization activity"/>
    <property type="evidence" value="ECO:0007669"/>
    <property type="project" value="InterPro"/>
</dbReference>
<dbReference type="AlphaFoldDB" id="A0A2H5MWS6"/>
<accession>A0A2H5MWS6</accession>
<dbReference type="InterPro" id="IPR009072">
    <property type="entry name" value="Histone-fold"/>
</dbReference>
<gene>
    <name evidence="2" type="ORF">CUMW_281230</name>
</gene>
<dbReference type="Proteomes" id="UP000236630">
    <property type="component" value="Unassembled WGS sequence"/>
</dbReference>
<evidence type="ECO:0000256" key="1">
    <source>
        <dbReference type="SAM" id="MobiDB-lite"/>
    </source>
</evidence>
<feature type="compositionally biased region" description="Basic and acidic residues" evidence="1">
    <location>
        <begin position="1"/>
        <end position="13"/>
    </location>
</feature>
<comment type="caution">
    <text evidence="2">The sequence shown here is derived from an EMBL/GenBank/DDBJ whole genome shotgun (WGS) entry which is preliminary data.</text>
</comment>
<dbReference type="EMBL" id="BDQV01002762">
    <property type="protein sequence ID" value="GAY32416.1"/>
    <property type="molecule type" value="Genomic_DNA"/>
</dbReference>
<reference evidence="2 3" key="1">
    <citation type="journal article" date="2017" name="Front. Genet.">
        <title>Draft sequencing of the heterozygous diploid genome of Satsuma (Citrus unshiu Marc.) using a hybrid assembly approach.</title>
        <authorList>
            <person name="Shimizu T."/>
            <person name="Tanizawa Y."/>
            <person name="Mochizuki T."/>
            <person name="Nagasaki H."/>
            <person name="Yoshioka T."/>
            <person name="Toyoda A."/>
            <person name="Fujiyama A."/>
            <person name="Kaminuma E."/>
            <person name="Nakamura Y."/>
        </authorList>
    </citation>
    <scope>NUCLEOTIDE SEQUENCE [LARGE SCALE GENOMIC DNA]</scope>
    <source>
        <strain evidence="3">cv. Miyagawa wase</strain>
    </source>
</reference>
<organism evidence="2 3">
    <name type="scientific">Citrus unshiu</name>
    <name type="common">Satsuma mandarin</name>
    <name type="synonym">Citrus nobilis var. unshiu</name>
    <dbReference type="NCBI Taxonomy" id="55188"/>
    <lineage>
        <taxon>Eukaryota</taxon>
        <taxon>Viridiplantae</taxon>
        <taxon>Streptophyta</taxon>
        <taxon>Embryophyta</taxon>
        <taxon>Tracheophyta</taxon>
        <taxon>Spermatophyta</taxon>
        <taxon>Magnoliopsida</taxon>
        <taxon>eudicotyledons</taxon>
        <taxon>Gunneridae</taxon>
        <taxon>Pentapetalae</taxon>
        <taxon>rosids</taxon>
        <taxon>malvids</taxon>
        <taxon>Sapindales</taxon>
        <taxon>Rutaceae</taxon>
        <taxon>Aurantioideae</taxon>
        <taxon>Citrus</taxon>
    </lineage>
</organism>
<evidence type="ECO:0000313" key="2">
    <source>
        <dbReference type="EMBL" id="GAY32416.1"/>
    </source>
</evidence>